<dbReference type="GO" id="GO:0006412">
    <property type="term" value="P:translation"/>
    <property type="evidence" value="ECO:0007669"/>
    <property type="project" value="InterPro"/>
</dbReference>
<evidence type="ECO:0000313" key="5">
    <source>
        <dbReference type="EMBL" id="WED66593.1"/>
    </source>
</evidence>
<protein>
    <submittedName>
        <fullName evidence="5">Small ribosomal subunit Rsm22 family protein</fullName>
    </submittedName>
</protein>
<sequence length="334" mass="37773">MNWDELDWSILERLRQGFISGSAAAGPYWQSEDDLAHYDFTFAERIGWKWDHVLDELVRRGWSPPSGPILDWGCGSGVASRRVMRQWPELVQAGQTLHVFDHSTLAENFSARRARETFPDLTALSWDRAAPISTVVISHVLNELDTDSAADLRQVIDRAEAVIWIEPGTSEVASDLVAWREQLREQFRLVYPCPHQGACGILAPGNERHWCHHFARPPAGIFADSHWVKFGQRAGIDLRSLPFSALVFERTSRPCSTPLPENAGRAIGRPQVFKPYARLLGCDAGGVAPLTLPKRTAPKLWKRLDRVESPRLFTWEHREQTLVKITPCLSTEPE</sequence>
<organism evidence="5 6">
    <name type="scientific">Synoicihabitans lomoniglobus</name>
    <dbReference type="NCBI Taxonomy" id="2909285"/>
    <lineage>
        <taxon>Bacteria</taxon>
        <taxon>Pseudomonadati</taxon>
        <taxon>Verrucomicrobiota</taxon>
        <taxon>Opitutia</taxon>
        <taxon>Opitutales</taxon>
        <taxon>Opitutaceae</taxon>
        <taxon>Synoicihabitans</taxon>
    </lineage>
</organism>
<gene>
    <name evidence="5" type="ORF">PXH66_06990</name>
</gene>
<accession>A0AAF0CR87</accession>
<evidence type="ECO:0000313" key="6">
    <source>
        <dbReference type="Proteomes" id="UP001218638"/>
    </source>
</evidence>
<keyword evidence="3" id="KW-0408">Iron</keyword>
<keyword evidence="4" id="KW-0411">Iron-sulfur</keyword>
<dbReference type="RefSeq" id="WP_330927942.1">
    <property type="nucleotide sequence ID" value="NZ_CP119075.1"/>
</dbReference>
<dbReference type="InterPro" id="IPR029063">
    <property type="entry name" value="SAM-dependent_MTases_sf"/>
</dbReference>
<evidence type="ECO:0000256" key="2">
    <source>
        <dbReference type="ARBA" id="ARBA00022946"/>
    </source>
</evidence>
<dbReference type="GO" id="GO:0051536">
    <property type="term" value="F:iron-sulfur cluster binding"/>
    <property type="evidence" value="ECO:0007669"/>
    <property type="project" value="UniProtKB-KW"/>
</dbReference>
<keyword evidence="1" id="KW-0479">Metal-binding</keyword>
<dbReference type="AlphaFoldDB" id="A0AAF0CR87"/>
<dbReference type="Pfam" id="PF09243">
    <property type="entry name" value="Rsm22"/>
    <property type="match status" value="1"/>
</dbReference>
<name>A0AAF0CR87_9BACT</name>
<keyword evidence="6" id="KW-1185">Reference proteome</keyword>
<dbReference type="GO" id="GO:0008168">
    <property type="term" value="F:methyltransferase activity"/>
    <property type="evidence" value="ECO:0007669"/>
    <property type="project" value="InterPro"/>
</dbReference>
<dbReference type="KEGG" id="slom:PXH66_06990"/>
<keyword evidence="2" id="KW-0809">Transit peptide</keyword>
<dbReference type="SUPFAM" id="SSF53335">
    <property type="entry name" value="S-adenosyl-L-methionine-dependent methyltransferases"/>
    <property type="match status" value="1"/>
</dbReference>
<dbReference type="EMBL" id="CP119075">
    <property type="protein sequence ID" value="WED66593.1"/>
    <property type="molecule type" value="Genomic_DNA"/>
</dbReference>
<dbReference type="Gene3D" id="3.40.50.150">
    <property type="entry name" value="Vaccinia Virus protein VP39"/>
    <property type="match status" value="1"/>
</dbReference>
<dbReference type="InterPro" id="IPR015324">
    <property type="entry name" value="Ribosomal_Rsm22-like"/>
</dbReference>
<proteinExistence type="predicted"/>
<reference evidence="5" key="1">
    <citation type="submission" date="2023-03" db="EMBL/GenBank/DDBJ databases">
        <title>Lomoglobus Profundus gen. nov., sp. nov., a novel member of the phylum Verrucomicrobia, isolated from deep-marine sediment of South China Sea.</title>
        <authorList>
            <person name="Ahmad T."/>
            <person name="Ishaq S.E."/>
            <person name="Wang F."/>
        </authorList>
    </citation>
    <scope>NUCLEOTIDE SEQUENCE</scope>
    <source>
        <strain evidence="5">LMO-M01</strain>
    </source>
</reference>
<evidence type="ECO:0000256" key="1">
    <source>
        <dbReference type="ARBA" id="ARBA00022723"/>
    </source>
</evidence>
<dbReference type="Proteomes" id="UP001218638">
    <property type="component" value="Chromosome"/>
</dbReference>
<dbReference type="GO" id="GO:0046872">
    <property type="term" value="F:metal ion binding"/>
    <property type="evidence" value="ECO:0007669"/>
    <property type="project" value="UniProtKB-KW"/>
</dbReference>
<evidence type="ECO:0000256" key="3">
    <source>
        <dbReference type="ARBA" id="ARBA00023004"/>
    </source>
</evidence>
<evidence type="ECO:0000256" key="4">
    <source>
        <dbReference type="ARBA" id="ARBA00023014"/>
    </source>
</evidence>